<keyword evidence="4" id="KW-1185">Reference proteome</keyword>
<accession>A0A2R6PM82</accession>
<reference evidence="3 4" key="1">
    <citation type="submission" date="2017-07" db="EMBL/GenBank/DDBJ databases">
        <title>An improved, manually edited Actinidia chinensis var. chinensis (kiwifruit) genome highlights the challenges associated with draft genomes and gene prediction in plants.</title>
        <authorList>
            <person name="Pilkington S."/>
            <person name="Crowhurst R."/>
            <person name="Hilario E."/>
            <person name="Nardozza S."/>
            <person name="Fraser L."/>
            <person name="Peng Y."/>
            <person name="Gunaseelan K."/>
            <person name="Simpson R."/>
            <person name="Tahir J."/>
            <person name="Deroles S."/>
            <person name="Templeton K."/>
            <person name="Luo Z."/>
            <person name="Davy M."/>
            <person name="Cheng C."/>
            <person name="Mcneilage M."/>
            <person name="Scaglione D."/>
            <person name="Liu Y."/>
            <person name="Zhang Q."/>
            <person name="Datson P."/>
            <person name="De Silva N."/>
            <person name="Gardiner S."/>
            <person name="Bassett H."/>
            <person name="Chagne D."/>
            <person name="Mccallum J."/>
            <person name="Dzierzon H."/>
            <person name="Deng C."/>
            <person name="Wang Y.-Y."/>
            <person name="Barron N."/>
            <person name="Manako K."/>
            <person name="Bowen J."/>
            <person name="Foster T."/>
            <person name="Erridge Z."/>
            <person name="Tiffin H."/>
            <person name="Waite C."/>
            <person name="Davies K."/>
            <person name="Grierson E."/>
            <person name="Laing W."/>
            <person name="Kirk R."/>
            <person name="Chen X."/>
            <person name="Wood M."/>
            <person name="Montefiori M."/>
            <person name="Brummell D."/>
            <person name="Schwinn K."/>
            <person name="Catanach A."/>
            <person name="Fullerton C."/>
            <person name="Li D."/>
            <person name="Meiyalaghan S."/>
            <person name="Nieuwenhuizen N."/>
            <person name="Read N."/>
            <person name="Prakash R."/>
            <person name="Hunter D."/>
            <person name="Zhang H."/>
            <person name="Mckenzie M."/>
            <person name="Knabel M."/>
            <person name="Harris A."/>
            <person name="Allan A."/>
            <person name="Chen A."/>
            <person name="Janssen B."/>
            <person name="Plunkett B."/>
            <person name="Dwamena C."/>
            <person name="Voogd C."/>
            <person name="Leif D."/>
            <person name="Lafferty D."/>
            <person name="Souleyre E."/>
            <person name="Varkonyi-Gasic E."/>
            <person name="Gambi F."/>
            <person name="Hanley J."/>
            <person name="Yao J.-L."/>
            <person name="Cheung J."/>
            <person name="David K."/>
            <person name="Warren B."/>
            <person name="Marsh K."/>
            <person name="Snowden K."/>
            <person name="Lin-Wang K."/>
            <person name="Brian L."/>
            <person name="Martinez-Sanchez M."/>
            <person name="Wang M."/>
            <person name="Ileperuma N."/>
            <person name="Macnee N."/>
            <person name="Campin R."/>
            <person name="Mcatee P."/>
            <person name="Drummond R."/>
            <person name="Espley R."/>
            <person name="Ireland H."/>
            <person name="Wu R."/>
            <person name="Atkinson R."/>
            <person name="Karunairetnam S."/>
            <person name="Bulley S."/>
            <person name="Chunkath S."/>
            <person name="Hanley Z."/>
            <person name="Storey R."/>
            <person name="Thrimawithana A."/>
            <person name="Thomson S."/>
            <person name="David C."/>
            <person name="Testolin R."/>
        </authorList>
    </citation>
    <scope>NUCLEOTIDE SEQUENCE [LARGE SCALE GENOMIC DNA]</scope>
    <source>
        <strain evidence="4">cv. Red5</strain>
        <tissue evidence="3">Young leaf</tissue>
    </source>
</reference>
<dbReference type="OMA" id="FVPHILH"/>
<dbReference type="GO" id="GO:0016740">
    <property type="term" value="F:transferase activity"/>
    <property type="evidence" value="ECO:0007669"/>
    <property type="project" value="UniProtKB-KW"/>
</dbReference>
<dbReference type="FunCoup" id="A0A2R6PM82">
    <property type="interactions" value="1822"/>
</dbReference>
<dbReference type="SMART" id="SM00672">
    <property type="entry name" value="CAP10"/>
    <property type="match status" value="1"/>
</dbReference>
<keyword evidence="1" id="KW-0812">Transmembrane</keyword>
<proteinExistence type="predicted"/>
<keyword evidence="3" id="KW-0808">Transferase</keyword>
<dbReference type="OrthoDB" id="202415at2759"/>
<evidence type="ECO:0000259" key="2">
    <source>
        <dbReference type="SMART" id="SM00672"/>
    </source>
</evidence>
<dbReference type="Pfam" id="PF05686">
    <property type="entry name" value="Glyco_transf_90"/>
    <property type="match status" value="1"/>
</dbReference>
<reference evidence="4" key="2">
    <citation type="journal article" date="2018" name="BMC Genomics">
        <title>A manually annotated Actinidia chinensis var. chinensis (kiwifruit) genome highlights the challenges associated with draft genomes and gene prediction in plants.</title>
        <authorList>
            <person name="Pilkington S.M."/>
            <person name="Crowhurst R."/>
            <person name="Hilario E."/>
            <person name="Nardozza S."/>
            <person name="Fraser L."/>
            <person name="Peng Y."/>
            <person name="Gunaseelan K."/>
            <person name="Simpson R."/>
            <person name="Tahir J."/>
            <person name="Deroles S.C."/>
            <person name="Templeton K."/>
            <person name="Luo Z."/>
            <person name="Davy M."/>
            <person name="Cheng C."/>
            <person name="McNeilage M."/>
            <person name="Scaglione D."/>
            <person name="Liu Y."/>
            <person name="Zhang Q."/>
            <person name="Datson P."/>
            <person name="De Silva N."/>
            <person name="Gardiner S.E."/>
            <person name="Bassett H."/>
            <person name="Chagne D."/>
            <person name="McCallum J."/>
            <person name="Dzierzon H."/>
            <person name="Deng C."/>
            <person name="Wang Y.Y."/>
            <person name="Barron L."/>
            <person name="Manako K."/>
            <person name="Bowen J."/>
            <person name="Foster T.M."/>
            <person name="Erridge Z.A."/>
            <person name="Tiffin H."/>
            <person name="Waite C.N."/>
            <person name="Davies K.M."/>
            <person name="Grierson E.P."/>
            <person name="Laing W.A."/>
            <person name="Kirk R."/>
            <person name="Chen X."/>
            <person name="Wood M."/>
            <person name="Montefiori M."/>
            <person name="Brummell D.A."/>
            <person name="Schwinn K.E."/>
            <person name="Catanach A."/>
            <person name="Fullerton C."/>
            <person name="Li D."/>
            <person name="Meiyalaghan S."/>
            <person name="Nieuwenhuizen N."/>
            <person name="Read N."/>
            <person name="Prakash R."/>
            <person name="Hunter D."/>
            <person name="Zhang H."/>
            <person name="McKenzie M."/>
            <person name="Knabel M."/>
            <person name="Harris A."/>
            <person name="Allan A.C."/>
            <person name="Gleave A."/>
            <person name="Chen A."/>
            <person name="Janssen B.J."/>
            <person name="Plunkett B."/>
            <person name="Ampomah-Dwamena C."/>
            <person name="Voogd C."/>
            <person name="Leif D."/>
            <person name="Lafferty D."/>
            <person name="Souleyre E.J.F."/>
            <person name="Varkonyi-Gasic E."/>
            <person name="Gambi F."/>
            <person name="Hanley J."/>
            <person name="Yao J.L."/>
            <person name="Cheung J."/>
            <person name="David K.M."/>
            <person name="Warren B."/>
            <person name="Marsh K."/>
            <person name="Snowden K.C."/>
            <person name="Lin-Wang K."/>
            <person name="Brian L."/>
            <person name="Martinez-Sanchez M."/>
            <person name="Wang M."/>
            <person name="Ileperuma N."/>
            <person name="Macnee N."/>
            <person name="Campin R."/>
            <person name="McAtee P."/>
            <person name="Drummond R.S.M."/>
            <person name="Espley R.V."/>
            <person name="Ireland H.S."/>
            <person name="Wu R."/>
            <person name="Atkinson R.G."/>
            <person name="Karunairetnam S."/>
            <person name="Bulley S."/>
            <person name="Chunkath S."/>
            <person name="Hanley Z."/>
            <person name="Storey R."/>
            <person name="Thrimawithana A.H."/>
            <person name="Thomson S."/>
            <person name="David C."/>
            <person name="Testolin R."/>
            <person name="Huang H."/>
            <person name="Hellens R.P."/>
            <person name="Schaffer R.J."/>
        </authorList>
    </citation>
    <scope>NUCLEOTIDE SEQUENCE [LARGE SCALE GENOMIC DNA]</scope>
    <source>
        <strain evidence="4">cv. Red5</strain>
    </source>
</reference>
<protein>
    <submittedName>
        <fullName evidence="3">O-glucosyltransferase</fullName>
    </submittedName>
</protein>
<dbReference type="PANTHER" id="PTHR12203">
    <property type="entry name" value="KDEL LYS-ASP-GLU-LEU CONTAINING - RELATED"/>
    <property type="match status" value="1"/>
</dbReference>
<dbReference type="PANTHER" id="PTHR12203:SF99">
    <property type="entry name" value="OS04G0534100 PROTEIN"/>
    <property type="match status" value="1"/>
</dbReference>
<dbReference type="InParanoid" id="A0A2R6PM82"/>
<evidence type="ECO:0000313" key="4">
    <source>
        <dbReference type="Proteomes" id="UP000241394"/>
    </source>
</evidence>
<dbReference type="EMBL" id="NKQK01000024">
    <property type="protein sequence ID" value="PSR93445.1"/>
    <property type="molecule type" value="Genomic_DNA"/>
</dbReference>
<organism evidence="3 4">
    <name type="scientific">Actinidia chinensis var. chinensis</name>
    <name type="common">Chinese soft-hair kiwi</name>
    <dbReference type="NCBI Taxonomy" id="1590841"/>
    <lineage>
        <taxon>Eukaryota</taxon>
        <taxon>Viridiplantae</taxon>
        <taxon>Streptophyta</taxon>
        <taxon>Embryophyta</taxon>
        <taxon>Tracheophyta</taxon>
        <taxon>Spermatophyta</taxon>
        <taxon>Magnoliopsida</taxon>
        <taxon>eudicotyledons</taxon>
        <taxon>Gunneridae</taxon>
        <taxon>Pentapetalae</taxon>
        <taxon>asterids</taxon>
        <taxon>Ericales</taxon>
        <taxon>Actinidiaceae</taxon>
        <taxon>Actinidia</taxon>
    </lineage>
</organism>
<keyword evidence="1" id="KW-1133">Transmembrane helix</keyword>
<dbReference type="Gramene" id="PSR93445">
    <property type="protein sequence ID" value="PSR93445"/>
    <property type="gene ID" value="CEY00_Acc28058"/>
</dbReference>
<evidence type="ECO:0000313" key="3">
    <source>
        <dbReference type="EMBL" id="PSR93445.1"/>
    </source>
</evidence>
<feature type="transmembrane region" description="Helical" evidence="1">
    <location>
        <begin position="42"/>
        <end position="61"/>
    </location>
</feature>
<dbReference type="AlphaFoldDB" id="A0A2R6PM82"/>
<dbReference type="Proteomes" id="UP000241394">
    <property type="component" value="Chromosome LG24"/>
</dbReference>
<dbReference type="InterPro" id="IPR006598">
    <property type="entry name" value="CAP10"/>
</dbReference>
<dbReference type="InterPro" id="IPR051091">
    <property type="entry name" value="O-Glucosyltr/Glycosyltrsf_90"/>
</dbReference>
<feature type="domain" description="Glycosyl transferase CAP10" evidence="2">
    <location>
        <begin position="210"/>
        <end position="459"/>
    </location>
</feature>
<sequence>MRENTQGLQRYIWYGSSLYGHLRDTIWLPFFKTKKLPSRSSLLLFLFLLFFIGAFTATRFLDAGTLTFISGSGTTPPKTISTTRTHVYPAEIPRKPRTKIEFPLNCSSGNRTRRCPANYYPTKLHSQDDHDGQYSATCPDYFRWIHEDLRPWRETGITRDLVERAKKTANFRLVIVDGRAHVERYRRAFQTRDVFTQWGILQLLRRYPGKIPDLDLMFDCVDWPVIKSSDYNGPNATAPPPLFRYCKDDATLDIVFPDWSFWGWPEINIKPWEGLLEELKEGNKRKTWMEREAYAYWKGNPMVAATRMDLLKCNISDKHDWGARVFAQDWRRESQQGYKQSDLASQCIHRYKIYIEGSAWSVSEKYILACDSVTLVVKPRYFDFFTRSLMPVHHYWPVRDDDKCRSIKFAVDWGNSHKQKAQAIGKAASDFIQEDMKMDYVYDYMFHLLSEYAKLMRYKPTVPRKAIELCSETMACPSEGLQKKFMTESMVKGPIDASPCTMPPPYDPLALHSLLSRKANSIRQVELWEKKYWENQTIHN</sequence>
<dbReference type="STRING" id="1590841.A0A2R6PM82"/>
<gene>
    <name evidence="3" type="ORF">CEY00_Acc28058</name>
</gene>
<evidence type="ECO:0000256" key="1">
    <source>
        <dbReference type="SAM" id="Phobius"/>
    </source>
</evidence>
<comment type="caution">
    <text evidence="3">The sequence shown here is derived from an EMBL/GenBank/DDBJ whole genome shotgun (WGS) entry which is preliminary data.</text>
</comment>
<keyword evidence="1" id="KW-0472">Membrane</keyword>
<name>A0A2R6PM82_ACTCC</name>